<comment type="caution">
    <text evidence="10">The sequence shown here is derived from an EMBL/GenBank/DDBJ whole genome shotgun (WGS) entry which is preliminary data.</text>
</comment>
<dbReference type="InterPro" id="IPR029058">
    <property type="entry name" value="AB_hydrolase_fold"/>
</dbReference>
<evidence type="ECO:0000313" key="10">
    <source>
        <dbReference type="EMBL" id="KAK7994348.1"/>
    </source>
</evidence>
<gene>
    <name evidence="10" type="ORF">PG991_015936</name>
</gene>
<evidence type="ECO:0000256" key="4">
    <source>
        <dbReference type="ARBA" id="ARBA00022729"/>
    </source>
</evidence>
<evidence type="ECO:0000256" key="3">
    <source>
        <dbReference type="ARBA" id="ARBA00022723"/>
    </source>
</evidence>
<evidence type="ECO:0000256" key="8">
    <source>
        <dbReference type="RuleBase" id="RU361238"/>
    </source>
</evidence>
<keyword evidence="11" id="KW-1185">Reference proteome</keyword>
<dbReference type="EC" id="3.1.1.-" evidence="8"/>
<evidence type="ECO:0000313" key="11">
    <source>
        <dbReference type="Proteomes" id="UP001396898"/>
    </source>
</evidence>
<evidence type="ECO:0000256" key="6">
    <source>
        <dbReference type="ARBA" id="ARBA00022837"/>
    </source>
</evidence>
<keyword evidence="5 8" id="KW-0378">Hydrolase</keyword>
<dbReference type="InterPro" id="IPR011118">
    <property type="entry name" value="Tannase/feruloyl_esterase"/>
</dbReference>
<dbReference type="SUPFAM" id="SSF53474">
    <property type="entry name" value="alpha/beta-Hydrolases"/>
    <property type="match status" value="1"/>
</dbReference>
<feature type="region of interest" description="Disordered" evidence="9">
    <location>
        <begin position="103"/>
        <end position="134"/>
    </location>
</feature>
<dbReference type="Pfam" id="PF07519">
    <property type="entry name" value="Tannase"/>
    <property type="match status" value="1"/>
</dbReference>
<keyword evidence="7" id="KW-1015">Disulfide bond</keyword>
<evidence type="ECO:0000256" key="7">
    <source>
        <dbReference type="ARBA" id="ARBA00023157"/>
    </source>
</evidence>
<comment type="similarity">
    <text evidence="1 8">Belongs to the tannase family.</text>
</comment>
<accession>A0ABR1R113</accession>
<dbReference type="Proteomes" id="UP001396898">
    <property type="component" value="Unassembled WGS sequence"/>
</dbReference>
<evidence type="ECO:0000256" key="5">
    <source>
        <dbReference type="ARBA" id="ARBA00022801"/>
    </source>
</evidence>
<sequence>MEQLASFLGFGSATGTGFSSCSPSSIPYPTTLPNAEFLSVEAHLVTNYTEAIPPGFENSFFAPSSPLPALNFCNVTLVHTHPGLGDRILTQVWLPLGDGDSVYDSGKQQQQQQQPMKATDGRTSPPWNGRLQGVGGAGTSTGFMPLTQYSAVAEGYAVVTTDGGHRSTDWASGAWALASPGNVDWNAVQNYAAVALHDAAVIGRAVTEAFYGRKLEYAYFTGCSTGGRQAALLAQRWPDDYDGFLGGAPAVRGHEIAVALAPQARMLELGYAPPACELRELRRLAVERCDGLDGVVDGLVSEPERCFAAFEPRSHVGDEFVCEEAGGKTLQITEAGVEVARLAWEGLPDDAGGVVWGGLGHQAELSAWAGTTCDYGLDGDGDAAGTPKCKPEPWPLAMAWVQYFLHRDPAKPTDPTAFFRSGVRDVARLVHQARQWYASLLGTFDADLSDLRDGGGKLLLWHGMADEAIPLNNSRAYHSAVAARDPGRVDGNLRYFESPGVTHCGLGGDGRGLVPSSSSGGGRLLDVLRAWVEEGVVPESVPAVSKEADPATGVRATRPLCWYPRKAKYDGVGDVASADSFRCSRKKVGNSS</sequence>
<dbReference type="Gene3D" id="3.40.50.1820">
    <property type="entry name" value="alpha/beta hydrolase"/>
    <property type="match status" value="1"/>
</dbReference>
<evidence type="ECO:0000256" key="2">
    <source>
        <dbReference type="ARBA" id="ARBA00022487"/>
    </source>
</evidence>
<keyword evidence="4" id="KW-0732">Signal</keyword>
<evidence type="ECO:0000256" key="1">
    <source>
        <dbReference type="ARBA" id="ARBA00006249"/>
    </source>
</evidence>
<dbReference type="PANTHER" id="PTHR33938:SF8">
    <property type="entry name" value="CARBOXYLIC ESTER HYDROLASE"/>
    <property type="match status" value="1"/>
</dbReference>
<evidence type="ECO:0000256" key="9">
    <source>
        <dbReference type="SAM" id="MobiDB-lite"/>
    </source>
</evidence>
<organism evidence="10 11">
    <name type="scientific">Apiospora marii</name>
    <dbReference type="NCBI Taxonomy" id="335849"/>
    <lineage>
        <taxon>Eukaryota</taxon>
        <taxon>Fungi</taxon>
        <taxon>Dikarya</taxon>
        <taxon>Ascomycota</taxon>
        <taxon>Pezizomycotina</taxon>
        <taxon>Sordariomycetes</taxon>
        <taxon>Xylariomycetidae</taxon>
        <taxon>Amphisphaeriales</taxon>
        <taxon>Apiosporaceae</taxon>
        <taxon>Apiospora</taxon>
    </lineage>
</organism>
<keyword evidence="3" id="KW-0479">Metal-binding</keyword>
<keyword evidence="6" id="KW-0106">Calcium</keyword>
<protein>
    <recommendedName>
        <fullName evidence="8">Carboxylic ester hydrolase</fullName>
        <ecNumber evidence="8">3.1.1.-</ecNumber>
    </recommendedName>
</protein>
<dbReference type="EMBL" id="JAQQWI010000024">
    <property type="protein sequence ID" value="KAK7994348.1"/>
    <property type="molecule type" value="Genomic_DNA"/>
</dbReference>
<dbReference type="PANTHER" id="PTHR33938">
    <property type="entry name" value="FERULOYL ESTERASE B-RELATED"/>
    <property type="match status" value="1"/>
</dbReference>
<name>A0ABR1R113_9PEZI</name>
<reference evidence="10 11" key="1">
    <citation type="submission" date="2023-01" db="EMBL/GenBank/DDBJ databases">
        <title>Analysis of 21 Apiospora genomes using comparative genomics revels a genus with tremendous synthesis potential of carbohydrate active enzymes and secondary metabolites.</title>
        <authorList>
            <person name="Sorensen T."/>
        </authorList>
    </citation>
    <scope>NUCLEOTIDE SEQUENCE [LARGE SCALE GENOMIC DNA]</scope>
    <source>
        <strain evidence="10 11">CBS 20057</strain>
    </source>
</reference>
<keyword evidence="2" id="KW-0719">Serine esterase</keyword>
<proteinExistence type="inferred from homology"/>